<dbReference type="PANTHER" id="PTHR43591">
    <property type="entry name" value="METHYLTRANSFERASE"/>
    <property type="match status" value="1"/>
</dbReference>
<organism evidence="2 3">
    <name type="scientific">Ophiocordyceps unilateralis</name>
    <name type="common">Zombie-ant fungus</name>
    <name type="synonym">Torrubia unilateralis</name>
    <dbReference type="NCBI Taxonomy" id="268505"/>
    <lineage>
        <taxon>Eukaryota</taxon>
        <taxon>Fungi</taxon>
        <taxon>Dikarya</taxon>
        <taxon>Ascomycota</taxon>
        <taxon>Pezizomycotina</taxon>
        <taxon>Sordariomycetes</taxon>
        <taxon>Hypocreomycetidae</taxon>
        <taxon>Hypocreales</taxon>
        <taxon>Ophiocordycipitaceae</taxon>
        <taxon>Ophiocordyceps</taxon>
    </lineage>
</organism>
<dbReference type="InterPro" id="IPR029063">
    <property type="entry name" value="SAM-dependent_MTases_sf"/>
</dbReference>
<dbReference type="Gene3D" id="3.40.50.150">
    <property type="entry name" value="Vaccinia Virus protein VP39"/>
    <property type="match status" value="1"/>
</dbReference>
<dbReference type="EMBL" id="LAZP02000077">
    <property type="protein sequence ID" value="PFH61337.1"/>
    <property type="molecule type" value="Genomic_DNA"/>
</dbReference>
<evidence type="ECO:0000313" key="3">
    <source>
        <dbReference type="Proteomes" id="UP000037136"/>
    </source>
</evidence>
<dbReference type="Pfam" id="PF13489">
    <property type="entry name" value="Methyltransf_23"/>
    <property type="match status" value="1"/>
</dbReference>
<accession>A0A2A9PKB3</accession>
<dbReference type="Proteomes" id="UP000037136">
    <property type="component" value="Unassembled WGS sequence"/>
</dbReference>
<comment type="caution">
    <text evidence="2">The sequence shown here is derived from an EMBL/GenBank/DDBJ whole genome shotgun (WGS) entry which is preliminary data.</text>
</comment>
<reference evidence="2 3" key="2">
    <citation type="journal article" date="2017" name="Sci. Rep.">
        <title>Ant-infecting Ophiocordyceps genomes reveal a high diversity of potential behavioral manipulation genes and a possible major role for enterotoxins.</title>
        <authorList>
            <person name="de Bekker C."/>
            <person name="Ohm R.A."/>
            <person name="Evans H.C."/>
            <person name="Brachmann A."/>
            <person name="Hughes D.P."/>
        </authorList>
    </citation>
    <scope>NUCLEOTIDE SEQUENCE [LARGE SCALE GENOMIC DNA]</scope>
    <source>
        <strain evidence="2 3">SC16a</strain>
    </source>
</reference>
<dbReference type="OrthoDB" id="2013972at2759"/>
<gene>
    <name evidence="2" type="ORF">XA68_17639</name>
</gene>
<evidence type="ECO:0000313" key="2">
    <source>
        <dbReference type="EMBL" id="PFH61337.1"/>
    </source>
</evidence>
<reference evidence="2 3" key="1">
    <citation type="journal article" date="2015" name="BMC Genomics">
        <title>Gene expression during zombie ant biting behavior reflects the complexity underlying fungal parasitic behavioral manipulation.</title>
        <authorList>
            <person name="de Bekker C."/>
            <person name="Ohm R.A."/>
            <person name="Loreto R.G."/>
            <person name="Sebastian A."/>
            <person name="Albert I."/>
            <person name="Merrow M."/>
            <person name="Brachmann A."/>
            <person name="Hughes D.P."/>
        </authorList>
    </citation>
    <scope>NUCLEOTIDE SEQUENCE [LARGE SCALE GENOMIC DNA]</scope>
    <source>
        <strain evidence="2 3">SC16a</strain>
    </source>
</reference>
<comment type="similarity">
    <text evidence="1">Belongs to the methyltransferase superfamily. LaeA methyltransferase family.</text>
</comment>
<sequence length="331" mass="37310">MAARASRRLEGFEFTFECYAGEEQSPESSVSLSESVQAFPEEFGRTYHAYRAGSYAFPNDALERDRLALQGEALRRLLNGRLFLAPLSTPRMMLDIATGIGDWAIQMGDLFPDAHVIATDLSPIQPEQVPPNVSFFVEDSSDPWEYSDRFDYIHTRATAGCWADFESQIAHQAFQALQPGGWFEAQELDSVVESDDGTLDRAGPLATWFHELAVAGERCHRPFILGGTLCDVLRRVGFVDVHHRIFKIPLNPWAKDEAIRELGRMWEKNILTGLSGFSLRIFNRVYGRSPAEIEVRETLRPSFFPPPFSTPLSLLFFWGGGGVFLRSTCLY</sequence>
<dbReference type="CDD" id="cd02440">
    <property type="entry name" value="AdoMet_MTases"/>
    <property type="match status" value="1"/>
</dbReference>
<dbReference type="AlphaFoldDB" id="A0A2A9PKB3"/>
<evidence type="ECO:0000256" key="1">
    <source>
        <dbReference type="ARBA" id="ARBA00038158"/>
    </source>
</evidence>
<dbReference type="STRING" id="268505.A0A2A9PKB3"/>
<protein>
    <recommendedName>
        <fullName evidence="4">Methyltransferase domain-containing protein</fullName>
    </recommendedName>
</protein>
<dbReference type="SUPFAM" id="SSF53335">
    <property type="entry name" value="S-adenosyl-L-methionine-dependent methyltransferases"/>
    <property type="match status" value="1"/>
</dbReference>
<dbReference type="PANTHER" id="PTHR43591:SF10">
    <property type="entry name" value="ABC TRANSMEMBRANE TYPE-1 DOMAIN-CONTAINING PROTEIN-RELATED"/>
    <property type="match status" value="1"/>
</dbReference>
<dbReference type="GO" id="GO:0008168">
    <property type="term" value="F:methyltransferase activity"/>
    <property type="evidence" value="ECO:0007669"/>
    <property type="project" value="TreeGrafter"/>
</dbReference>
<proteinExistence type="inferred from homology"/>
<evidence type="ECO:0008006" key="4">
    <source>
        <dbReference type="Google" id="ProtNLM"/>
    </source>
</evidence>
<name>A0A2A9PKB3_OPHUN</name>
<keyword evidence="3" id="KW-1185">Reference proteome</keyword>